<evidence type="ECO:0000256" key="9">
    <source>
        <dbReference type="SAM" id="MobiDB-lite"/>
    </source>
</evidence>
<evidence type="ECO:0000256" key="5">
    <source>
        <dbReference type="ARBA" id="ARBA00023065"/>
    </source>
</evidence>
<gene>
    <name evidence="10" type="ORF">G3580_15140</name>
</gene>
<evidence type="ECO:0000256" key="6">
    <source>
        <dbReference type="ARBA" id="ARBA00023136"/>
    </source>
</evidence>
<dbReference type="EMBL" id="CP048836">
    <property type="protein sequence ID" value="QID18838.1"/>
    <property type="molecule type" value="Genomic_DNA"/>
</dbReference>
<protein>
    <submittedName>
        <fullName evidence="10">F0F1 ATP synthase subunit gamma</fullName>
    </submittedName>
</protein>
<dbReference type="SUPFAM" id="SSF52943">
    <property type="entry name" value="ATP synthase (F1-ATPase), gamma subunit"/>
    <property type="match status" value="1"/>
</dbReference>
<comment type="subcellular location">
    <subcellularLocation>
        <location evidence="1">Membrane</location>
        <topology evidence="1">Peripheral membrane protein</topology>
    </subcellularLocation>
</comment>
<evidence type="ECO:0000313" key="11">
    <source>
        <dbReference type="Proteomes" id="UP000501991"/>
    </source>
</evidence>
<keyword evidence="3" id="KW-0813">Transport</keyword>
<dbReference type="Proteomes" id="UP000501991">
    <property type="component" value="Chromosome"/>
</dbReference>
<evidence type="ECO:0000256" key="8">
    <source>
        <dbReference type="ARBA" id="ARBA00023310"/>
    </source>
</evidence>
<feature type="compositionally biased region" description="Pro residues" evidence="9">
    <location>
        <begin position="177"/>
        <end position="186"/>
    </location>
</feature>
<keyword evidence="5" id="KW-0406">Ion transport</keyword>
<evidence type="ECO:0000256" key="4">
    <source>
        <dbReference type="ARBA" id="ARBA00022781"/>
    </source>
</evidence>
<evidence type="ECO:0000256" key="2">
    <source>
        <dbReference type="ARBA" id="ARBA00007681"/>
    </source>
</evidence>
<dbReference type="KEGG" id="azq:G3580_15140"/>
<evidence type="ECO:0000256" key="7">
    <source>
        <dbReference type="ARBA" id="ARBA00023196"/>
    </source>
</evidence>
<reference evidence="10 11" key="1">
    <citation type="submission" date="2020-02" db="EMBL/GenBank/DDBJ databases">
        <title>Nitrogenibacter mangrovi gen. nov., sp. nov. isolated from mangrove sediment, a denitrifying betaproteobacterium.</title>
        <authorList>
            <person name="Liao H."/>
            <person name="Tian Y."/>
        </authorList>
    </citation>
    <scope>NUCLEOTIDE SEQUENCE [LARGE SCALE GENOMIC DNA]</scope>
    <source>
        <strain evidence="10 11">M9-3-2</strain>
    </source>
</reference>
<organism evidence="10 11">
    <name type="scientific">Nitrogeniibacter mangrovi</name>
    <dbReference type="NCBI Taxonomy" id="2016596"/>
    <lineage>
        <taxon>Bacteria</taxon>
        <taxon>Pseudomonadati</taxon>
        <taxon>Pseudomonadota</taxon>
        <taxon>Betaproteobacteria</taxon>
        <taxon>Rhodocyclales</taxon>
        <taxon>Zoogloeaceae</taxon>
        <taxon>Nitrogeniibacter</taxon>
    </lineage>
</organism>
<accession>A0A6C1B7Z0</accession>
<name>A0A6C1B7Z0_9RHOO</name>
<keyword evidence="7" id="KW-0139">CF(1)</keyword>
<evidence type="ECO:0000313" key="10">
    <source>
        <dbReference type="EMBL" id="QID18838.1"/>
    </source>
</evidence>
<feature type="region of interest" description="Disordered" evidence="9">
    <location>
        <begin position="159"/>
        <end position="209"/>
    </location>
</feature>
<dbReference type="GO" id="GO:0046933">
    <property type="term" value="F:proton-transporting ATP synthase activity, rotational mechanism"/>
    <property type="evidence" value="ECO:0007669"/>
    <property type="project" value="InterPro"/>
</dbReference>
<keyword evidence="8" id="KW-0066">ATP synthesis</keyword>
<keyword evidence="6" id="KW-0472">Membrane</keyword>
<proteinExistence type="inferred from homology"/>
<comment type="similarity">
    <text evidence="2">Belongs to the ATPase gamma chain family.</text>
</comment>
<sequence length="310" mass="33658">MSKRRELVRHIDSLTDIGELLGAMRSLALAESRRIATFIDAQRDSATIVRQAYAQVLHDHGHHWQQPAIHGRVVCVIGTERGFCGDLNQRLVADALGTTADTEATRWLLIGTRLADAWPADAPTPEARLGGAGMADEVLAVQTALVAALTPCSPNAPTPCPHWSSTTRGPTASPTSPSCPSPPAPRPCHRAATRWTSTSPRPPCRPPCSTNTSTWPSAASCSKPCCTKTNNASPTWTRPDATWTTASTPWAAAPTGRVRRRSRRRSRSSCWRGRWRGKERRGERQDVGPLLPLAYIARIACNALLTCLQL</sequence>
<dbReference type="InterPro" id="IPR035968">
    <property type="entry name" value="ATP_synth_F1_ATPase_gsu"/>
</dbReference>
<dbReference type="Gene3D" id="1.10.287.80">
    <property type="entry name" value="ATP synthase, gamma subunit, helix hairpin domain"/>
    <property type="match status" value="1"/>
</dbReference>
<keyword evidence="11" id="KW-1185">Reference proteome</keyword>
<dbReference type="AlphaFoldDB" id="A0A6C1B7Z0"/>
<evidence type="ECO:0000256" key="3">
    <source>
        <dbReference type="ARBA" id="ARBA00022448"/>
    </source>
</evidence>
<keyword evidence="4" id="KW-0375">Hydrogen ion transport</keyword>
<evidence type="ECO:0000256" key="1">
    <source>
        <dbReference type="ARBA" id="ARBA00004170"/>
    </source>
</evidence>
<dbReference type="GO" id="GO:0045259">
    <property type="term" value="C:proton-transporting ATP synthase complex"/>
    <property type="evidence" value="ECO:0007669"/>
    <property type="project" value="UniProtKB-KW"/>
</dbReference>